<dbReference type="RefSeq" id="WP_377068967.1">
    <property type="nucleotide sequence ID" value="NZ_JBHSJJ010000022.1"/>
</dbReference>
<dbReference type="Proteomes" id="UP001595818">
    <property type="component" value="Unassembled WGS sequence"/>
</dbReference>
<reference evidence="3" key="1">
    <citation type="journal article" date="2019" name="Int. J. Syst. Evol. Microbiol.">
        <title>The Global Catalogue of Microorganisms (GCM) 10K type strain sequencing project: providing services to taxonomists for standard genome sequencing and annotation.</title>
        <authorList>
            <consortium name="The Broad Institute Genomics Platform"/>
            <consortium name="The Broad Institute Genome Sequencing Center for Infectious Disease"/>
            <person name="Wu L."/>
            <person name="Ma J."/>
        </authorList>
    </citation>
    <scope>NUCLEOTIDE SEQUENCE [LARGE SCALE GENOMIC DNA]</scope>
    <source>
        <strain evidence="3">CGMCC 4.7466</strain>
    </source>
</reference>
<name>A0ABV9T7P4_9BACT</name>
<accession>A0ABV9T7P4</accession>
<evidence type="ECO:0000256" key="1">
    <source>
        <dbReference type="SAM" id="SignalP"/>
    </source>
</evidence>
<keyword evidence="1" id="KW-0732">Signal</keyword>
<dbReference type="EMBL" id="JBHSJJ010000022">
    <property type="protein sequence ID" value="MFC4874784.1"/>
    <property type="molecule type" value="Genomic_DNA"/>
</dbReference>
<sequence>MKSIITAILLLGVAMHVHSQTPTDDLMMKKGQICIAALYEYGTWDQYWEGKYLRGNQNIGTLTRQMVMPMVAFGITDKFNLIVGLPYVRTEASGGNMDGVKGIQDLSFSLKNKWLEKEAWKGKVSLFTNISFNTPASNYLSDYIPFSIGLGTQELGARAIAAYRLNQGLYFRGSLAYLWRGQTEAERPYYYNNGSYYTTFMDVPNAMNYNLTIGQWLLENRLRVEATYANLYCLSGDDIRSYNMGQPTNKMDFAFVGGFAQYYLKNVKGLGIIGYYNHFVNGRNMGKFDMIGGGLNYQFQLIAQK</sequence>
<keyword evidence="3" id="KW-1185">Reference proteome</keyword>
<gene>
    <name evidence="2" type="ORF">ACFPFU_23975</name>
</gene>
<feature type="chain" id="PRO_5046006477" evidence="1">
    <location>
        <begin position="20"/>
        <end position="305"/>
    </location>
</feature>
<feature type="signal peptide" evidence="1">
    <location>
        <begin position="1"/>
        <end position="19"/>
    </location>
</feature>
<comment type="caution">
    <text evidence="2">The sequence shown here is derived from an EMBL/GenBank/DDBJ whole genome shotgun (WGS) entry which is preliminary data.</text>
</comment>
<proteinExistence type="predicted"/>
<organism evidence="2 3">
    <name type="scientific">Negadavirga shengliensis</name>
    <dbReference type="NCBI Taxonomy" id="1389218"/>
    <lineage>
        <taxon>Bacteria</taxon>
        <taxon>Pseudomonadati</taxon>
        <taxon>Bacteroidota</taxon>
        <taxon>Cytophagia</taxon>
        <taxon>Cytophagales</taxon>
        <taxon>Cyclobacteriaceae</taxon>
        <taxon>Negadavirga</taxon>
    </lineage>
</organism>
<evidence type="ECO:0000313" key="2">
    <source>
        <dbReference type="EMBL" id="MFC4874784.1"/>
    </source>
</evidence>
<evidence type="ECO:0000313" key="3">
    <source>
        <dbReference type="Proteomes" id="UP001595818"/>
    </source>
</evidence>
<protein>
    <submittedName>
        <fullName evidence="2">Transporter</fullName>
    </submittedName>
</protein>